<feature type="region of interest" description="Disordered" evidence="14">
    <location>
        <begin position="402"/>
        <end position="428"/>
    </location>
</feature>
<evidence type="ECO:0000256" key="1">
    <source>
        <dbReference type="ARBA" id="ARBA00004123"/>
    </source>
</evidence>
<dbReference type="CDD" id="cd02241">
    <property type="entry name" value="cupin_OxOx"/>
    <property type="match status" value="1"/>
</dbReference>
<dbReference type="InterPro" id="IPR036638">
    <property type="entry name" value="HLH_DNA-bd_sf"/>
</dbReference>
<evidence type="ECO:0000256" key="7">
    <source>
        <dbReference type="ARBA" id="ARBA00022729"/>
    </source>
</evidence>
<dbReference type="Pfam" id="PF00190">
    <property type="entry name" value="Cupin_1"/>
    <property type="match status" value="1"/>
</dbReference>
<keyword evidence="13" id="KW-0539">Nucleus</keyword>
<evidence type="ECO:0000256" key="5">
    <source>
        <dbReference type="ARBA" id="ARBA00022523"/>
    </source>
</evidence>
<evidence type="ECO:0000259" key="15">
    <source>
        <dbReference type="PROSITE" id="PS50888"/>
    </source>
</evidence>
<reference evidence="16 17" key="1">
    <citation type="submission" date="2021-05" db="EMBL/GenBank/DDBJ databases">
        <title>Genome Assembly of Synthetic Allotetraploid Brassica napus Reveals Homoeologous Exchanges between Subgenomes.</title>
        <authorList>
            <person name="Davis J.T."/>
        </authorList>
    </citation>
    <scope>NUCLEOTIDE SEQUENCE [LARGE SCALE GENOMIC DNA]</scope>
    <source>
        <strain evidence="17">cv. Da-Ae</strain>
        <tissue evidence="16">Seedling</tissue>
    </source>
</reference>
<dbReference type="Pfam" id="PF07052">
    <property type="entry name" value="Hep_59"/>
    <property type="match status" value="1"/>
</dbReference>
<dbReference type="PANTHER" id="PTHR13486:SF2">
    <property type="entry name" value="SPLICING FACTOR C9ORF78"/>
    <property type="match status" value="1"/>
</dbReference>
<evidence type="ECO:0000256" key="8">
    <source>
        <dbReference type="ARBA" id="ARBA00023015"/>
    </source>
</evidence>
<dbReference type="SUPFAM" id="SSF47459">
    <property type="entry name" value="HLH, helix-loop-helix DNA-binding domain"/>
    <property type="match status" value="1"/>
</dbReference>
<evidence type="ECO:0000256" key="14">
    <source>
        <dbReference type="SAM" id="MobiDB-lite"/>
    </source>
</evidence>
<keyword evidence="8" id="KW-0805">Transcription regulation</keyword>
<name>A0ABQ8BKT4_BRANA</name>
<evidence type="ECO:0000256" key="11">
    <source>
        <dbReference type="ARBA" id="ARBA00023180"/>
    </source>
</evidence>
<evidence type="ECO:0000313" key="16">
    <source>
        <dbReference type="EMBL" id="KAH0905417.1"/>
    </source>
</evidence>
<feature type="region of interest" description="Disordered" evidence="14">
    <location>
        <begin position="609"/>
        <end position="672"/>
    </location>
</feature>
<evidence type="ECO:0000256" key="9">
    <source>
        <dbReference type="ARBA" id="ARBA00023157"/>
    </source>
</evidence>
<organism evidence="16 17">
    <name type="scientific">Brassica napus</name>
    <name type="common">Rape</name>
    <dbReference type="NCBI Taxonomy" id="3708"/>
    <lineage>
        <taxon>Eukaryota</taxon>
        <taxon>Viridiplantae</taxon>
        <taxon>Streptophyta</taxon>
        <taxon>Embryophyta</taxon>
        <taxon>Tracheophyta</taxon>
        <taxon>Spermatophyta</taxon>
        <taxon>Magnoliopsida</taxon>
        <taxon>eudicotyledons</taxon>
        <taxon>Gunneridae</taxon>
        <taxon>Pentapetalae</taxon>
        <taxon>rosids</taxon>
        <taxon>malvids</taxon>
        <taxon>Brassicales</taxon>
        <taxon>Brassicaceae</taxon>
        <taxon>Brassiceae</taxon>
        <taxon>Brassica</taxon>
    </lineage>
</organism>
<dbReference type="InterPro" id="IPR011051">
    <property type="entry name" value="RmlC_Cupin_sf"/>
</dbReference>
<dbReference type="InterPro" id="IPR001929">
    <property type="entry name" value="Germin"/>
</dbReference>
<feature type="domain" description="BHLH" evidence="15">
    <location>
        <begin position="129"/>
        <end position="178"/>
    </location>
</feature>
<gene>
    <name evidence="16" type="ORF">HID58_037244</name>
</gene>
<dbReference type="PROSITE" id="PS00725">
    <property type="entry name" value="GERMIN"/>
    <property type="match status" value="1"/>
</dbReference>
<comment type="caution">
    <text evidence="16">The sequence shown here is derived from an EMBL/GenBank/DDBJ whole genome shotgun (WGS) entry which is preliminary data.</text>
</comment>
<dbReference type="InterPro" id="IPR010756">
    <property type="entry name" value="Tls1-like"/>
</dbReference>
<evidence type="ECO:0000256" key="13">
    <source>
        <dbReference type="ARBA" id="ARBA00023242"/>
    </source>
</evidence>
<dbReference type="PROSITE" id="PS50888">
    <property type="entry name" value="BHLH"/>
    <property type="match status" value="1"/>
</dbReference>
<keyword evidence="7" id="KW-0732">Signal</keyword>
<dbReference type="Gene3D" id="4.10.280.10">
    <property type="entry name" value="Helix-loop-helix DNA-binding domain"/>
    <property type="match status" value="1"/>
</dbReference>
<keyword evidence="6" id="KW-0964">Secreted</keyword>
<keyword evidence="17" id="KW-1185">Reference proteome</keyword>
<keyword evidence="12" id="KW-0464">Manganese</keyword>
<sequence length="672" mass="75969">LNKQGFMELGWNNDVESLAVKDQGISERARSDKERLITGFKSSYGYVDHDQTDIQFQTVPEIHREEEISEKDLTLAVPDEHSETGDHHDHQTYDFSDNQNYLRNKHVKPKRSRIEIFSDDESEGFTREVPTVTRKGFKGRRNDMLSNKMRKLQKLLPNCHKEDTVSVLDKAIEYMKDLQLQLQVMSIMGMNPYFAQATLNFGMHNHLVTAMAIAQGTKLNGFPCKEMSNITSSDFFFAGISSPAVINSTMGSAVTGANVEKIPGLNTLSVSLARIDYAPGGLNPPHTHPRATEVVFVLEGELEVGFITTSNKLFSQTIKTGEVFVFPRGLVHFQKNNGKSPASVLCAFNSQLPGTVSVAATLFAADPALPEDVLTKTFQSLDQLSKQSNLKKLILSAMPPKRNFRKRPLEEEEEEDEQSKAASSEEEEKRRLALEEVKFLQKLRERKLGIPALSTAQNSTGKGKTAEKAEAEGEKEELVLQDTFAQETAVLIEDPNMVKYVEQELAKKRGKSLEDAEEVENELKRVEDELYKIPDHLKVKKRSSEESSTQWTTGIAEVQLPIEYKLKNIEETEAAKKLLQEKRLTGRPKSEFNIPSSYSADYFQRGKDYAEKLRREHPELYKDKGPRADGEGPKPSTTNNNATDSGNTRQAATDQIMMERFRKRERNRVMRR</sequence>
<keyword evidence="11" id="KW-0325">Glycoprotein</keyword>
<keyword evidence="9" id="KW-1015">Disulfide bond</keyword>
<dbReference type="InterPro" id="IPR011598">
    <property type="entry name" value="bHLH_dom"/>
</dbReference>
<dbReference type="InterPro" id="IPR006045">
    <property type="entry name" value="Cupin_1"/>
</dbReference>
<evidence type="ECO:0000256" key="4">
    <source>
        <dbReference type="ARBA" id="ARBA00007643"/>
    </source>
</evidence>
<feature type="compositionally biased region" description="Basic and acidic residues" evidence="14">
    <location>
        <begin position="464"/>
        <end position="476"/>
    </location>
</feature>
<comment type="subcellular location">
    <subcellularLocation>
        <location evidence="1">Nucleus</location>
    </subcellularLocation>
    <subcellularLocation>
        <location evidence="2">Secreted</location>
        <location evidence="2">Extracellular space</location>
        <location evidence="2">Apoplast</location>
    </subcellularLocation>
</comment>
<protein>
    <recommendedName>
        <fullName evidence="15">BHLH domain-containing protein</fullName>
    </recommendedName>
</protein>
<evidence type="ECO:0000313" key="17">
    <source>
        <dbReference type="Proteomes" id="UP000824890"/>
    </source>
</evidence>
<evidence type="ECO:0000256" key="3">
    <source>
        <dbReference type="ARBA" id="ARBA00007456"/>
    </source>
</evidence>
<dbReference type="Gene3D" id="2.60.120.10">
    <property type="entry name" value="Jelly Rolls"/>
    <property type="match status" value="1"/>
</dbReference>
<feature type="non-terminal residue" evidence="16">
    <location>
        <position position="1"/>
    </location>
</feature>
<dbReference type="EMBL" id="JAGKQM010000010">
    <property type="protein sequence ID" value="KAH0905417.1"/>
    <property type="molecule type" value="Genomic_DNA"/>
</dbReference>
<dbReference type="SUPFAM" id="SSF51182">
    <property type="entry name" value="RmlC-like cupins"/>
    <property type="match status" value="1"/>
</dbReference>
<proteinExistence type="inferred from homology"/>
<dbReference type="SMART" id="SM00835">
    <property type="entry name" value="Cupin_1"/>
    <property type="match status" value="1"/>
</dbReference>
<evidence type="ECO:0000256" key="10">
    <source>
        <dbReference type="ARBA" id="ARBA00023163"/>
    </source>
</evidence>
<evidence type="ECO:0000256" key="2">
    <source>
        <dbReference type="ARBA" id="ARBA00004271"/>
    </source>
</evidence>
<feature type="region of interest" description="Disordered" evidence="14">
    <location>
        <begin position="451"/>
        <end position="476"/>
    </location>
</feature>
<accession>A0ABQ8BKT4</accession>
<feature type="compositionally biased region" description="Basic and acidic residues" evidence="14">
    <location>
        <begin position="609"/>
        <end position="632"/>
    </location>
</feature>
<dbReference type="PRINTS" id="PR00325">
    <property type="entry name" value="GERMIN"/>
</dbReference>
<comment type="similarity">
    <text evidence="3">Belongs to the germin family.</text>
</comment>
<dbReference type="PANTHER" id="PTHR13486">
    <property type="entry name" value="TELOMERE LENGTH AND SILENCING PROTEIN 1 TLS1 FAMILY MEMBER"/>
    <property type="match status" value="1"/>
</dbReference>
<comment type="similarity">
    <text evidence="4">Belongs to the TLS1 family.</text>
</comment>
<dbReference type="InterPro" id="IPR019780">
    <property type="entry name" value="Germin_Mn-BS"/>
</dbReference>
<keyword evidence="10" id="KW-0804">Transcription</keyword>
<feature type="compositionally biased region" description="Basic and acidic residues" evidence="14">
    <location>
        <begin position="78"/>
        <end position="92"/>
    </location>
</feature>
<feature type="compositionally biased region" description="Polar residues" evidence="14">
    <location>
        <begin position="635"/>
        <end position="653"/>
    </location>
</feature>
<evidence type="ECO:0000256" key="12">
    <source>
        <dbReference type="ARBA" id="ARBA00023211"/>
    </source>
</evidence>
<keyword evidence="5" id="KW-0052">Apoplast</keyword>
<feature type="compositionally biased region" description="Basic residues" evidence="14">
    <location>
        <begin position="663"/>
        <end position="672"/>
    </location>
</feature>
<dbReference type="Proteomes" id="UP000824890">
    <property type="component" value="Unassembled WGS sequence"/>
</dbReference>
<evidence type="ECO:0000256" key="6">
    <source>
        <dbReference type="ARBA" id="ARBA00022525"/>
    </source>
</evidence>
<feature type="region of interest" description="Disordered" evidence="14">
    <location>
        <begin position="78"/>
        <end position="98"/>
    </location>
</feature>
<dbReference type="InterPro" id="IPR014710">
    <property type="entry name" value="RmlC-like_jellyroll"/>
</dbReference>